<evidence type="ECO:0000313" key="1">
    <source>
        <dbReference type="EMBL" id="SEC47122.1"/>
    </source>
</evidence>
<accession>A0A1H4SSJ9</accession>
<organism evidence="1 2">
    <name type="scientific">Terriglobus roseus</name>
    <dbReference type="NCBI Taxonomy" id="392734"/>
    <lineage>
        <taxon>Bacteria</taxon>
        <taxon>Pseudomonadati</taxon>
        <taxon>Acidobacteriota</taxon>
        <taxon>Terriglobia</taxon>
        <taxon>Terriglobales</taxon>
        <taxon>Acidobacteriaceae</taxon>
        <taxon>Terriglobus</taxon>
    </lineage>
</organism>
<gene>
    <name evidence="1" type="ORF">SAMN05443244_3541</name>
</gene>
<proteinExistence type="predicted"/>
<protein>
    <submittedName>
        <fullName evidence="1">Uncharacterized protein</fullName>
    </submittedName>
</protein>
<dbReference type="Proteomes" id="UP000182409">
    <property type="component" value="Unassembled WGS sequence"/>
</dbReference>
<name>A0A1H4SSJ9_9BACT</name>
<reference evidence="1 2" key="1">
    <citation type="submission" date="2016-10" db="EMBL/GenBank/DDBJ databases">
        <authorList>
            <person name="de Groot N.N."/>
        </authorList>
    </citation>
    <scope>NUCLEOTIDE SEQUENCE [LARGE SCALE GENOMIC DNA]</scope>
    <source>
        <strain evidence="1 2">AB35.6</strain>
    </source>
</reference>
<evidence type="ECO:0000313" key="2">
    <source>
        <dbReference type="Proteomes" id="UP000182409"/>
    </source>
</evidence>
<dbReference type="EMBL" id="FNSD01000001">
    <property type="protein sequence ID" value="SEC47122.1"/>
    <property type="molecule type" value="Genomic_DNA"/>
</dbReference>
<dbReference type="AlphaFoldDB" id="A0A1H4SSJ9"/>
<sequence>MKSTNFVHKEAVIARDLQQHNGNRMTVMTFANHDTTQAMTAVMHYLDTDGNGALSEAEKRNARIVLYGHSWGASETVNIARQLDRIGVPVLLTIQVDSVQKLGEDDSTIPANVHHAMNIYQTEGLLSGRRSIHAEDPAKTIILGNQLVSYKSSPVDTSQFPWFARTFMHPHIEIENDPKVWASVQNMIQDEVDTSIQTASP</sequence>